<evidence type="ECO:0000313" key="1">
    <source>
        <dbReference type="EMBL" id="QSQ22845.1"/>
    </source>
</evidence>
<evidence type="ECO:0000313" key="2">
    <source>
        <dbReference type="Proteomes" id="UP000662747"/>
    </source>
</evidence>
<reference evidence="1 2" key="1">
    <citation type="submission" date="2021-02" db="EMBL/GenBank/DDBJ databases">
        <title>De Novo genome assembly of isolated myxobacteria.</title>
        <authorList>
            <person name="Stevens D.C."/>
        </authorList>
    </citation>
    <scope>NUCLEOTIDE SEQUENCE [LARGE SCALE GENOMIC DNA]</scope>
    <source>
        <strain evidence="2">SCPEA02</strain>
    </source>
</reference>
<dbReference type="RefSeq" id="WP_206724421.1">
    <property type="nucleotide sequence ID" value="NZ_CP071090.1"/>
</dbReference>
<sequence length="228" mass="24665">MPSARSLTFSPPLLHPGTYRDAHGTEPIVIHNDGHTLSTRIRGCELSGADFDGLTLVGEASAAEAAGLTLNRGDLCACELSCELPLQITTPEAVETAVLRMRLVLGSPDARGGIDSEVLHLELDVRGQTFRSSGTSGWFEDELLDVQRKLPGGLSLRACITCAFSDYSPYGHGLFGCMACFRDNKQGYRAAIGKKGLFEVWSTLTGYVQETYVCPEFERRTPGTGYRG</sequence>
<keyword evidence="2" id="KW-1185">Reference proteome</keyword>
<dbReference type="EMBL" id="CP071090">
    <property type="protein sequence ID" value="QSQ22845.1"/>
    <property type="molecule type" value="Genomic_DNA"/>
</dbReference>
<organism evidence="1 2">
    <name type="scientific">Pyxidicoccus parkwayensis</name>
    <dbReference type="NCBI Taxonomy" id="2813578"/>
    <lineage>
        <taxon>Bacteria</taxon>
        <taxon>Pseudomonadati</taxon>
        <taxon>Myxococcota</taxon>
        <taxon>Myxococcia</taxon>
        <taxon>Myxococcales</taxon>
        <taxon>Cystobacterineae</taxon>
        <taxon>Myxococcaceae</taxon>
        <taxon>Pyxidicoccus</taxon>
    </lineage>
</organism>
<protein>
    <submittedName>
        <fullName evidence="1">Uncharacterized protein</fullName>
    </submittedName>
</protein>
<accession>A0ABX7NVA4</accession>
<dbReference type="InterPro" id="IPR046271">
    <property type="entry name" value="DUF6304"/>
</dbReference>
<gene>
    <name evidence="1" type="ORF">JY651_48440</name>
</gene>
<dbReference type="Proteomes" id="UP000662747">
    <property type="component" value="Chromosome"/>
</dbReference>
<dbReference type="Pfam" id="PF19822">
    <property type="entry name" value="DUF6304"/>
    <property type="match status" value="1"/>
</dbReference>
<name>A0ABX7NVA4_9BACT</name>
<proteinExistence type="predicted"/>